<feature type="region of interest" description="Disordered" evidence="9">
    <location>
        <begin position="1"/>
        <end position="26"/>
    </location>
</feature>
<feature type="region of interest" description="Disordered" evidence="9">
    <location>
        <begin position="121"/>
        <end position="141"/>
    </location>
</feature>
<dbReference type="Gene3D" id="2.30.250.10">
    <property type="entry name" value="Aminopeptidase i, Domain 2"/>
    <property type="match status" value="1"/>
</dbReference>
<feature type="region of interest" description="Disordered" evidence="9">
    <location>
        <begin position="635"/>
        <end position="659"/>
    </location>
</feature>
<dbReference type="GO" id="GO:0006508">
    <property type="term" value="P:proteolysis"/>
    <property type="evidence" value="ECO:0007669"/>
    <property type="project" value="UniProtKB-KW"/>
</dbReference>
<dbReference type="FunFam" id="2.30.250.10:FF:000001">
    <property type="entry name" value="Aspartyl aminopeptidase 1"/>
    <property type="match status" value="1"/>
</dbReference>
<feature type="compositionally biased region" description="Acidic residues" evidence="9">
    <location>
        <begin position="636"/>
        <end position="659"/>
    </location>
</feature>
<feature type="region of interest" description="Disordered" evidence="9">
    <location>
        <begin position="895"/>
        <end position="922"/>
    </location>
</feature>
<evidence type="ECO:0000256" key="4">
    <source>
        <dbReference type="ARBA" id="ARBA00022670"/>
    </source>
</evidence>
<sequence>MVKNLSRKSSTVFQSATQDPLPPLPPQAASLRSGFNLNNNMASDPRLAQMDQEELDSMYEYMRQRLEQSRLNETERSTATQRVPSSDYRRQLELAHQRSHRFLRDEQARLDALLEDVKAHQIPIPPTQAARTRKQGSSDPASYTKPFCDFLTNNPTVFHAVDAIASELEENGFKALSERKQWDIEAGGKYYVERNGSSLIAFVVGSEYKSGNGAAILAGHVDALTAKLKPVSQVPNKAGFTQLGVAPYAGGLNTTWWDRDLAIGGRVLVREGSKIATKLVKLDYPIARIPTLAPHFGAVANGPFNPETQMVPIIGLESADTTSSTIKPGTFAATQPPRLVRAIARELGISESEYHNIVNWELELYDHQPASVGGLDKELIYAGRIDDKLCSWAALQALINSSSQTDSGIIKVVGLFDDEEIGSLLRQGARGNFLPATVERAVSALADHKPSADLLGRTFANSFLVSSDVTHAVNPNFLNVYLENHAPKLNVGVAVSADSNGHMTTDAVSTALFEECAKRVGAKTQVFQIRNDSRSGGTVGPMLSSMTGMRAIDVGIPQLSMHSIRATTGALDPGLGVKAFEGFLNHFESVDREFHPSPQSIHKPAALIVPAQDVVAAAEPVVVFEEVVELVRVLDAEVETDDENEDGDEDGDEDEDEDEDLVVEAGLEEVLKVSASIDVELEVEMDTGLNDGEVAEGVVVVVSDPLLETSVINVVDCALVPVPAPAVANTLAVVDVDTDVGIDTEEMLVEDVESDKDEDELAAKEVGNSGVVVALEMDGKELDVSREDVGEKDERVDDAVVIGTVSRGMVELVVCITESELDVGDDDTTLVADPRDDVDVVIALADSTEKGDANEDVEPRTTPCVDDDMDCIENDVDCVKDEEDNDVEVVVKSRPEETEVTATLTDAPALPESDASAPADVDTETSDCTVVLVVGEVALSERLERAVEDAAFSDDWLEAEADGDALDSKVSRVDFDASEARIRDAEAVNEDLEEVVDVAGVIDRVAAELPLEGGGPPSEVDVVTAFEIVSEKAAEADVDRDVDGASGLVAESEPDKVI</sequence>
<accession>A0A4U7B6X5</accession>
<dbReference type="GO" id="GO:0000324">
    <property type="term" value="C:fungal-type vacuole"/>
    <property type="evidence" value="ECO:0007669"/>
    <property type="project" value="TreeGrafter"/>
</dbReference>
<dbReference type="Pfam" id="PF02127">
    <property type="entry name" value="Peptidase_M18"/>
    <property type="match status" value="1"/>
</dbReference>
<keyword evidence="8" id="KW-0482">Metalloprotease</keyword>
<protein>
    <submittedName>
        <fullName evidence="10">Aminopeptidase-like protein 1</fullName>
    </submittedName>
</protein>
<gene>
    <name evidence="10" type="ORF">C1H76_0923</name>
</gene>
<dbReference type="GO" id="GO:0070006">
    <property type="term" value="F:metalloaminopeptidase activity"/>
    <property type="evidence" value="ECO:0007669"/>
    <property type="project" value="TreeGrafter"/>
</dbReference>
<dbReference type="Proteomes" id="UP000308133">
    <property type="component" value="Unassembled WGS sequence"/>
</dbReference>
<dbReference type="InterPro" id="IPR023358">
    <property type="entry name" value="Peptidase_M18_dom2"/>
</dbReference>
<evidence type="ECO:0000256" key="8">
    <source>
        <dbReference type="ARBA" id="ARBA00023049"/>
    </source>
</evidence>
<dbReference type="SUPFAM" id="SSF53187">
    <property type="entry name" value="Zn-dependent exopeptidases"/>
    <property type="match status" value="1"/>
</dbReference>
<organism evidence="10 11">
    <name type="scientific">Elsinoe australis</name>
    <dbReference type="NCBI Taxonomy" id="40998"/>
    <lineage>
        <taxon>Eukaryota</taxon>
        <taxon>Fungi</taxon>
        <taxon>Dikarya</taxon>
        <taxon>Ascomycota</taxon>
        <taxon>Pezizomycotina</taxon>
        <taxon>Dothideomycetes</taxon>
        <taxon>Dothideomycetidae</taxon>
        <taxon>Myriangiales</taxon>
        <taxon>Elsinoaceae</taxon>
        <taxon>Elsinoe</taxon>
    </lineage>
</organism>
<dbReference type="GO" id="GO:0008270">
    <property type="term" value="F:zinc ion binding"/>
    <property type="evidence" value="ECO:0007669"/>
    <property type="project" value="InterPro"/>
</dbReference>
<feature type="compositionally biased region" description="Polar residues" evidence="9">
    <location>
        <begin position="7"/>
        <end position="18"/>
    </location>
</feature>
<feature type="region of interest" description="Disordered" evidence="9">
    <location>
        <begin position="1036"/>
        <end position="1058"/>
    </location>
</feature>
<dbReference type="InterPro" id="IPR001948">
    <property type="entry name" value="Peptidase_M18"/>
</dbReference>
<name>A0A4U7B6X5_9PEZI</name>
<dbReference type="PANTHER" id="PTHR28570">
    <property type="entry name" value="ASPARTYL AMINOPEPTIDASE"/>
    <property type="match status" value="1"/>
</dbReference>
<dbReference type="EMBL" id="PTQR01000011">
    <property type="protein sequence ID" value="TKX26769.1"/>
    <property type="molecule type" value="Genomic_DNA"/>
</dbReference>
<keyword evidence="3 10" id="KW-0031">Aminopeptidase</keyword>
<keyword evidence="4" id="KW-0645">Protease</keyword>
<keyword evidence="7" id="KW-0862">Zinc</keyword>
<dbReference type="NCBIfam" id="NF002759">
    <property type="entry name" value="PRK02813.1"/>
    <property type="match status" value="1"/>
</dbReference>
<evidence type="ECO:0000256" key="3">
    <source>
        <dbReference type="ARBA" id="ARBA00022438"/>
    </source>
</evidence>
<dbReference type="CDD" id="cd05658">
    <property type="entry name" value="M18_DAP"/>
    <property type="match status" value="1"/>
</dbReference>
<comment type="similarity">
    <text evidence="2">Belongs to the peptidase M18 family.</text>
</comment>
<dbReference type="Gene3D" id="3.40.630.10">
    <property type="entry name" value="Zn peptidases"/>
    <property type="match status" value="1"/>
</dbReference>
<keyword evidence="5" id="KW-0479">Metal-binding</keyword>
<evidence type="ECO:0000313" key="11">
    <source>
        <dbReference type="Proteomes" id="UP000308133"/>
    </source>
</evidence>
<evidence type="ECO:0000256" key="7">
    <source>
        <dbReference type="ARBA" id="ARBA00022833"/>
    </source>
</evidence>
<evidence type="ECO:0000256" key="2">
    <source>
        <dbReference type="ARBA" id="ARBA00008290"/>
    </source>
</evidence>
<evidence type="ECO:0000256" key="1">
    <source>
        <dbReference type="ARBA" id="ARBA00001947"/>
    </source>
</evidence>
<evidence type="ECO:0000256" key="9">
    <source>
        <dbReference type="SAM" id="MobiDB-lite"/>
    </source>
</evidence>
<comment type="cofactor">
    <cofactor evidence="1">
        <name>Zn(2+)</name>
        <dbReference type="ChEBI" id="CHEBI:29105"/>
    </cofactor>
</comment>
<keyword evidence="6" id="KW-0378">Hydrolase</keyword>
<evidence type="ECO:0000313" key="10">
    <source>
        <dbReference type="EMBL" id="TKX26769.1"/>
    </source>
</evidence>
<reference evidence="10 11" key="1">
    <citation type="submission" date="2018-02" db="EMBL/GenBank/DDBJ databases">
        <title>Draft genome sequences of Elsinoe sp., causing black scab on jojoba.</title>
        <authorList>
            <person name="Stodart B."/>
            <person name="Jeffress S."/>
            <person name="Ash G."/>
            <person name="Arun Chinnappa K."/>
        </authorList>
    </citation>
    <scope>NUCLEOTIDE SEQUENCE [LARGE SCALE GENOMIC DNA]</scope>
    <source>
        <strain evidence="10 11">Hillstone_2</strain>
    </source>
</reference>
<proteinExistence type="inferred from homology"/>
<dbReference type="SUPFAM" id="SSF101821">
    <property type="entry name" value="Aminopeptidase/glucanase lid domain"/>
    <property type="match status" value="1"/>
</dbReference>
<evidence type="ECO:0000256" key="5">
    <source>
        <dbReference type="ARBA" id="ARBA00022723"/>
    </source>
</evidence>
<evidence type="ECO:0000256" key="6">
    <source>
        <dbReference type="ARBA" id="ARBA00022801"/>
    </source>
</evidence>
<dbReference type="AlphaFoldDB" id="A0A4U7B6X5"/>
<dbReference type="PANTHER" id="PTHR28570:SF4">
    <property type="entry name" value="VACUOLAR AMINOPEPTIDASE 1"/>
    <property type="match status" value="1"/>
</dbReference>
<dbReference type="PRINTS" id="PR00932">
    <property type="entry name" value="AMINO1PTASE"/>
</dbReference>
<comment type="caution">
    <text evidence="10">The sequence shown here is derived from an EMBL/GenBank/DDBJ whole genome shotgun (WGS) entry which is preliminary data.</text>
</comment>